<dbReference type="Proteomes" id="UP000076154">
    <property type="component" value="Unassembled WGS sequence"/>
</dbReference>
<dbReference type="EMBL" id="LUEZ02000124">
    <property type="protein sequence ID" value="RDB16531.1"/>
    <property type="molecule type" value="Genomic_DNA"/>
</dbReference>
<dbReference type="AlphaFoldDB" id="A0A369J3C4"/>
<sequence length="241" mass="26656">MPNPPDDTCADIKTPRRVPRDVSARSTALYDTAPQLRHLVNDTSAQLRHLAELPETGRPVPPTFVTLRQRASLELVLLDVPHIHHPSLAASTAARTMKDALLPSNKDVRYSRRNSGVDWVIKKCVEGCREAREAEYPSGNPSVHAPPSPHHQMATPALLFTQELTPPPAPARTKERGDAVVSLVTATIPENATTPRHPFLHQLHLPHPLIRCKRRCRLHATSRRLPFPQAPLISNPLGSCT</sequence>
<dbReference type="InParanoid" id="A0A369J3C4"/>
<protein>
    <submittedName>
        <fullName evidence="1">Uncharacterized protein</fullName>
    </submittedName>
</protein>
<reference evidence="1" key="1">
    <citation type="submission" date="2018-04" db="EMBL/GenBank/DDBJ databases">
        <title>Whole genome sequencing of Hypsizygus marmoreus.</title>
        <authorList>
            <person name="Choi I.-G."/>
            <person name="Min B."/>
            <person name="Kim J.-G."/>
            <person name="Kim S."/>
            <person name="Oh Y.-L."/>
            <person name="Kong W.-S."/>
            <person name="Park H."/>
            <person name="Jeong J."/>
            <person name="Song E.-S."/>
        </authorList>
    </citation>
    <scope>NUCLEOTIDE SEQUENCE [LARGE SCALE GENOMIC DNA]</scope>
    <source>
        <strain evidence="1">51987-8</strain>
    </source>
</reference>
<evidence type="ECO:0000313" key="2">
    <source>
        <dbReference type="Proteomes" id="UP000076154"/>
    </source>
</evidence>
<evidence type="ECO:0000313" key="1">
    <source>
        <dbReference type="EMBL" id="RDB16531.1"/>
    </source>
</evidence>
<organism evidence="1 2">
    <name type="scientific">Hypsizygus marmoreus</name>
    <name type="common">White beech mushroom</name>
    <name type="synonym">Agaricus marmoreus</name>
    <dbReference type="NCBI Taxonomy" id="39966"/>
    <lineage>
        <taxon>Eukaryota</taxon>
        <taxon>Fungi</taxon>
        <taxon>Dikarya</taxon>
        <taxon>Basidiomycota</taxon>
        <taxon>Agaricomycotina</taxon>
        <taxon>Agaricomycetes</taxon>
        <taxon>Agaricomycetidae</taxon>
        <taxon>Agaricales</taxon>
        <taxon>Tricholomatineae</taxon>
        <taxon>Lyophyllaceae</taxon>
        <taxon>Hypsizygus</taxon>
    </lineage>
</organism>
<keyword evidence="2" id="KW-1185">Reference proteome</keyword>
<accession>A0A369J3C4</accession>
<gene>
    <name evidence="1" type="ORF">Hypma_002971</name>
</gene>
<name>A0A369J3C4_HYPMA</name>
<proteinExistence type="predicted"/>
<comment type="caution">
    <text evidence="1">The sequence shown here is derived from an EMBL/GenBank/DDBJ whole genome shotgun (WGS) entry which is preliminary data.</text>
</comment>